<accession>A0A5N5I2Y0</accession>
<keyword evidence="2" id="KW-1185">Reference proteome</keyword>
<dbReference type="InterPro" id="IPR052929">
    <property type="entry name" value="RNase_H-like_EbsB-rel"/>
</dbReference>
<evidence type="ECO:0000313" key="2">
    <source>
        <dbReference type="Proteomes" id="UP000327157"/>
    </source>
</evidence>
<dbReference type="Proteomes" id="UP000327157">
    <property type="component" value="Chromosome 6"/>
</dbReference>
<dbReference type="EMBL" id="SMOL01000120">
    <property type="protein sequence ID" value="KAB2632871.1"/>
    <property type="molecule type" value="Genomic_DNA"/>
</dbReference>
<reference evidence="2" key="2">
    <citation type="submission" date="2019-10" db="EMBL/GenBank/DDBJ databases">
        <title>A de novo genome assembly of a pear dwarfing rootstock.</title>
        <authorList>
            <person name="Wang F."/>
            <person name="Wang J."/>
            <person name="Li S."/>
            <person name="Zhang Y."/>
            <person name="Fang M."/>
            <person name="Ma L."/>
            <person name="Zhao Y."/>
            <person name="Jiang S."/>
        </authorList>
    </citation>
    <scope>NUCLEOTIDE SEQUENCE [LARGE SCALE GENOMIC DNA]</scope>
</reference>
<evidence type="ECO:0000313" key="1">
    <source>
        <dbReference type="EMBL" id="KAB2632871.1"/>
    </source>
</evidence>
<reference evidence="1 2" key="1">
    <citation type="submission" date="2019-09" db="EMBL/GenBank/DDBJ databases">
        <authorList>
            <person name="Ou C."/>
        </authorList>
    </citation>
    <scope>NUCLEOTIDE SEQUENCE [LARGE SCALE GENOMIC DNA]</scope>
    <source>
        <strain evidence="1">S2</strain>
        <tissue evidence="1">Leaf</tissue>
    </source>
</reference>
<evidence type="ECO:0008006" key="3">
    <source>
        <dbReference type="Google" id="ProtNLM"/>
    </source>
</evidence>
<dbReference type="PANTHER" id="PTHR47074:SF79">
    <property type="entry name" value="PUTATIVE-RELATED"/>
    <property type="match status" value="1"/>
</dbReference>
<comment type="caution">
    <text evidence="1">The sequence shown here is derived from an EMBL/GenBank/DDBJ whole genome shotgun (WGS) entry which is preliminary data.</text>
</comment>
<organism evidence="1 2">
    <name type="scientific">Pyrus ussuriensis x Pyrus communis</name>
    <dbReference type="NCBI Taxonomy" id="2448454"/>
    <lineage>
        <taxon>Eukaryota</taxon>
        <taxon>Viridiplantae</taxon>
        <taxon>Streptophyta</taxon>
        <taxon>Embryophyta</taxon>
        <taxon>Tracheophyta</taxon>
        <taxon>Spermatophyta</taxon>
        <taxon>Magnoliopsida</taxon>
        <taxon>eudicotyledons</taxon>
        <taxon>Gunneridae</taxon>
        <taxon>Pentapetalae</taxon>
        <taxon>rosids</taxon>
        <taxon>fabids</taxon>
        <taxon>Rosales</taxon>
        <taxon>Rosaceae</taxon>
        <taxon>Amygdaloideae</taxon>
        <taxon>Maleae</taxon>
        <taxon>Pyrus</taxon>
    </lineage>
</organism>
<dbReference type="PANTHER" id="PTHR47074">
    <property type="entry name" value="BNAC02G40300D PROTEIN"/>
    <property type="match status" value="1"/>
</dbReference>
<name>A0A5N5I2Y0_9ROSA</name>
<sequence length="299" mass="33934">MYSFNLQLLAKQNTTPTVSFFEAKVNSNASPCWRSIYAARMITGDLVKILEDRWKVSIIRSLFTNVEFNVIISMPLSLQPLTEPRWVKVGVWKIYHDIIPNRLNLVKCHVAIDYNCVLCKCMMESTLCLMKDYCFASCALFLTSHLDQSRFELCLMSKPPPGFFKINVDGAWRETHMVGGIEVVIWDKDEGFVAACVKTFEYVLSLGVYKIFFLESDSLQITSALNSIFPNMPFIGHIVEDSKAMLIEITGAFIAHARHQRNKADHRLVHSALSSSCDRAWFEEPSDVILGVLLSESSN</sequence>
<dbReference type="AlphaFoldDB" id="A0A5N5I2Y0"/>
<dbReference type="OrthoDB" id="1906820at2759"/>
<proteinExistence type="predicted"/>
<reference evidence="1 2" key="3">
    <citation type="submission" date="2019-11" db="EMBL/GenBank/DDBJ databases">
        <title>A de novo genome assembly of a pear dwarfing rootstock.</title>
        <authorList>
            <person name="Wang F."/>
            <person name="Wang J."/>
            <person name="Li S."/>
            <person name="Zhang Y."/>
            <person name="Fang M."/>
            <person name="Ma L."/>
            <person name="Zhao Y."/>
            <person name="Jiang S."/>
        </authorList>
    </citation>
    <scope>NUCLEOTIDE SEQUENCE [LARGE SCALE GENOMIC DNA]</scope>
    <source>
        <strain evidence="1">S2</strain>
        <tissue evidence="1">Leaf</tissue>
    </source>
</reference>
<protein>
    <recommendedName>
        <fullName evidence="3">RNase H type-1 domain-containing protein</fullName>
    </recommendedName>
</protein>
<gene>
    <name evidence="1" type="ORF">D8674_029118</name>
</gene>